<evidence type="ECO:0000256" key="5">
    <source>
        <dbReference type="SAM" id="MobiDB-lite"/>
    </source>
</evidence>
<dbReference type="AlphaFoldDB" id="A0A4Y9Y9G9"/>
<keyword evidence="3 6" id="KW-1133">Transmembrane helix</keyword>
<keyword evidence="2 6" id="KW-0812">Transmembrane</keyword>
<evidence type="ECO:0000313" key="8">
    <source>
        <dbReference type="Proteomes" id="UP000298390"/>
    </source>
</evidence>
<dbReference type="EMBL" id="SEKV01000314">
    <property type="protein sequence ID" value="TFY59216.1"/>
    <property type="molecule type" value="Genomic_DNA"/>
</dbReference>
<evidence type="ECO:0000256" key="2">
    <source>
        <dbReference type="ARBA" id="ARBA00022692"/>
    </source>
</evidence>
<feature type="transmembrane region" description="Helical" evidence="6">
    <location>
        <begin position="376"/>
        <end position="394"/>
    </location>
</feature>
<keyword evidence="4 6" id="KW-0472">Membrane</keyword>
<dbReference type="GO" id="GO:0022857">
    <property type="term" value="F:transmembrane transporter activity"/>
    <property type="evidence" value="ECO:0007669"/>
    <property type="project" value="TreeGrafter"/>
</dbReference>
<evidence type="ECO:0000256" key="4">
    <source>
        <dbReference type="ARBA" id="ARBA00023136"/>
    </source>
</evidence>
<dbReference type="PANTHER" id="PTHR23502:SF3">
    <property type="entry name" value="MAJOR FACILITATOR SUPERFAMILY (MFS) PROFILE DOMAIN-CONTAINING PROTEIN-RELATED"/>
    <property type="match status" value="1"/>
</dbReference>
<dbReference type="STRING" id="34475.A0A4Y9Y9G9"/>
<feature type="transmembrane region" description="Helical" evidence="6">
    <location>
        <begin position="179"/>
        <end position="202"/>
    </location>
</feature>
<feature type="compositionally biased region" description="Polar residues" evidence="5">
    <location>
        <begin position="19"/>
        <end position="32"/>
    </location>
</feature>
<dbReference type="SUPFAM" id="SSF103473">
    <property type="entry name" value="MFS general substrate transporter"/>
    <property type="match status" value="1"/>
</dbReference>
<feature type="transmembrane region" description="Helical" evidence="6">
    <location>
        <begin position="233"/>
        <end position="256"/>
    </location>
</feature>
<dbReference type="InterPro" id="IPR036259">
    <property type="entry name" value="MFS_trans_sf"/>
</dbReference>
<dbReference type="PANTHER" id="PTHR23502">
    <property type="entry name" value="MAJOR FACILITATOR SUPERFAMILY"/>
    <property type="match status" value="1"/>
</dbReference>
<feature type="transmembrane region" description="Helical" evidence="6">
    <location>
        <begin position="276"/>
        <end position="298"/>
    </location>
</feature>
<dbReference type="GO" id="GO:0005886">
    <property type="term" value="C:plasma membrane"/>
    <property type="evidence" value="ECO:0007669"/>
    <property type="project" value="TreeGrafter"/>
</dbReference>
<evidence type="ECO:0000256" key="3">
    <source>
        <dbReference type="ARBA" id="ARBA00022989"/>
    </source>
</evidence>
<organism evidence="7 8">
    <name type="scientific">Rhodofomes roseus</name>
    <dbReference type="NCBI Taxonomy" id="34475"/>
    <lineage>
        <taxon>Eukaryota</taxon>
        <taxon>Fungi</taxon>
        <taxon>Dikarya</taxon>
        <taxon>Basidiomycota</taxon>
        <taxon>Agaricomycotina</taxon>
        <taxon>Agaricomycetes</taxon>
        <taxon>Polyporales</taxon>
        <taxon>Rhodofomes</taxon>
    </lineage>
</organism>
<evidence type="ECO:0000256" key="1">
    <source>
        <dbReference type="ARBA" id="ARBA00004141"/>
    </source>
</evidence>
<dbReference type="Gene3D" id="1.20.1250.20">
    <property type="entry name" value="MFS general substrate transporter like domains"/>
    <property type="match status" value="2"/>
</dbReference>
<evidence type="ECO:0000256" key="6">
    <source>
        <dbReference type="SAM" id="Phobius"/>
    </source>
</evidence>
<comment type="caution">
    <text evidence="7">The sequence shown here is derived from an EMBL/GenBank/DDBJ whole genome shotgun (WGS) entry which is preliminary data.</text>
</comment>
<proteinExistence type="predicted"/>
<comment type="subcellular location">
    <subcellularLocation>
        <location evidence="1">Membrane</location>
        <topology evidence="1">Multi-pass membrane protein</topology>
    </subcellularLocation>
</comment>
<accession>A0A4Y9Y9G9</accession>
<sequence length="430" mass="46792">MYNTGLTVERVPVAHSNEDSQSMAVSDATTCTEPGDTDKTDKAHGSATASDSAQPNEKSTTGPGRTSEKRVVSPDGRIVLTEPEAYGSLGFSFPTWKKWWILSVIFAIQCSMNLNTSLYANVVPLLSEQFRISEQLPCALAPNYGTIVVARFLGGISSAGGSVTLGMVADMWTAEEQQFAVAFIVFSSVGGSVIGPIFGGLIEANLSCDALIFTFLESFGPVFKQWGFTTETMGAAFVSIAVGYVIAYISFIPWIWKQRKQLRKDPHSLQPEARLWWLLFTVPLEPLGLFGFAWTSLGPPHTPWIAPMIFAAMIAIANFSIYMATIDYMIQAYGPYAASATGGNGFARDFLAGIAALYATPLYTNLGSHSLEWASTLLGFLAILVAIPVYIFYWKGPQIRARSRFAQELVHRAERVGQEEHNMGVRAGNA</sequence>
<feature type="transmembrane region" description="Helical" evidence="6">
    <location>
        <begin position="152"/>
        <end position="172"/>
    </location>
</feature>
<feature type="transmembrane region" description="Helical" evidence="6">
    <location>
        <begin position="304"/>
        <end position="325"/>
    </location>
</feature>
<reference evidence="7 8" key="1">
    <citation type="submission" date="2019-01" db="EMBL/GenBank/DDBJ databases">
        <title>Genome sequencing of the rare red list fungi Fomitopsis rosea.</title>
        <authorList>
            <person name="Buettner E."/>
            <person name="Kellner H."/>
        </authorList>
    </citation>
    <scope>NUCLEOTIDE SEQUENCE [LARGE SCALE GENOMIC DNA]</scope>
    <source>
        <strain evidence="7 8">DSM 105464</strain>
    </source>
</reference>
<gene>
    <name evidence="7" type="ORF">EVJ58_g5919</name>
</gene>
<evidence type="ECO:0000313" key="7">
    <source>
        <dbReference type="EMBL" id="TFY59216.1"/>
    </source>
</evidence>
<dbReference type="Proteomes" id="UP000298390">
    <property type="component" value="Unassembled WGS sequence"/>
</dbReference>
<feature type="compositionally biased region" description="Polar residues" evidence="5">
    <location>
        <begin position="47"/>
        <end position="64"/>
    </location>
</feature>
<evidence type="ECO:0008006" key="9">
    <source>
        <dbReference type="Google" id="ProtNLM"/>
    </source>
</evidence>
<protein>
    <recommendedName>
        <fullName evidence="9">Major facilitator superfamily (MFS) profile domain-containing protein</fullName>
    </recommendedName>
</protein>
<feature type="region of interest" description="Disordered" evidence="5">
    <location>
        <begin position="1"/>
        <end position="74"/>
    </location>
</feature>
<name>A0A4Y9Y9G9_9APHY</name>